<keyword evidence="3" id="KW-1185">Reference proteome</keyword>
<organism evidence="2 3">
    <name type="scientific">Ponticoccus alexandrii</name>
    <dbReference type="NCBI Taxonomy" id="1943633"/>
    <lineage>
        <taxon>Bacteria</taxon>
        <taxon>Pseudomonadati</taxon>
        <taxon>Pseudomonadota</taxon>
        <taxon>Alphaproteobacteria</taxon>
        <taxon>Rhodobacterales</taxon>
        <taxon>Roseobacteraceae</taxon>
        <taxon>Ponticoccus</taxon>
    </lineage>
</organism>
<dbReference type="InterPro" id="IPR021331">
    <property type="entry name" value="Hva1_TUDOR"/>
</dbReference>
<proteinExistence type="predicted"/>
<evidence type="ECO:0000313" key="2">
    <source>
        <dbReference type="EMBL" id="QRF68441.1"/>
    </source>
</evidence>
<dbReference type="Pfam" id="PF11160">
    <property type="entry name" value="Hva1_TUDOR"/>
    <property type="match status" value="1"/>
</dbReference>
<gene>
    <name evidence="2" type="ORF">GQA70_09185</name>
</gene>
<reference evidence="2 3" key="1">
    <citation type="submission" date="2019-12" db="EMBL/GenBank/DDBJ databases">
        <title>Complete Genome Sequence of a Quorum-Sensing Bacterium,Rhodobacteraceae bacterium C31, Isolated from a marine microalgae symbiotic bacteria.</title>
        <authorList>
            <person name="Zhang Y."/>
        </authorList>
    </citation>
    <scope>NUCLEOTIDE SEQUENCE [LARGE SCALE GENOMIC DNA]</scope>
    <source>
        <strain evidence="2 3">C31</strain>
    </source>
</reference>
<feature type="domain" description="Hypervirulence associated protein TUDOR" evidence="1">
    <location>
        <begin position="7"/>
        <end position="68"/>
    </location>
</feature>
<accession>A0ABX7FE88</accession>
<evidence type="ECO:0000259" key="1">
    <source>
        <dbReference type="Pfam" id="PF11160"/>
    </source>
</evidence>
<evidence type="ECO:0000313" key="3">
    <source>
        <dbReference type="Proteomes" id="UP000596387"/>
    </source>
</evidence>
<dbReference type="EMBL" id="CP047166">
    <property type="protein sequence ID" value="QRF68441.1"/>
    <property type="molecule type" value="Genomic_DNA"/>
</dbReference>
<dbReference type="Proteomes" id="UP000596387">
    <property type="component" value="Chromosome"/>
</dbReference>
<sequence>MKDYDEGDPVEWDWGEGTASGQIVKKYTRKITLKIKGSAVTRNADDDDPAYRIRQADGAEVLKKGSELRKG</sequence>
<name>A0ABX7FE88_9RHOB</name>
<protein>
    <submittedName>
        <fullName evidence="2">HVA1 family protein</fullName>
    </submittedName>
</protein>